<dbReference type="EMBL" id="JAZHXJ010000006">
    <property type="protein sequence ID" value="KAL1883809.1"/>
    <property type="molecule type" value="Genomic_DNA"/>
</dbReference>
<dbReference type="PANTHER" id="PTHR28079">
    <property type="entry name" value="RNA POLYMERASE I-SPECIFIC TRANSCRIPTION INITIATION FACTOR RRN5"/>
    <property type="match status" value="1"/>
</dbReference>
<feature type="region of interest" description="Disordered" evidence="1">
    <location>
        <begin position="1"/>
        <end position="114"/>
    </location>
</feature>
<organism evidence="3 4">
    <name type="scientific">Phialemonium thermophilum</name>
    <dbReference type="NCBI Taxonomy" id="223376"/>
    <lineage>
        <taxon>Eukaryota</taxon>
        <taxon>Fungi</taxon>
        <taxon>Dikarya</taxon>
        <taxon>Ascomycota</taxon>
        <taxon>Pezizomycotina</taxon>
        <taxon>Sordariomycetes</taxon>
        <taxon>Sordariomycetidae</taxon>
        <taxon>Cephalothecales</taxon>
        <taxon>Cephalothecaceae</taxon>
        <taxon>Phialemonium</taxon>
    </lineage>
</organism>
<dbReference type="InterPro" id="IPR039601">
    <property type="entry name" value="Rrn5"/>
</dbReference>
<dbReference type="Gene3D" id="1.10.10.60">
    <property type="entry name" value="Homeodomain-like"/>
    <property type="match status" value="1"/>
</dbReference>
<evidence type="ECO:0000259" key="2">
    <source>
        <dbReference type="PROSITE" id="PS51293"/>
    </source>
</evidence>
<dbReference type="InterPro" id="IPR009057">
    <property type="entry name" value="Homeodomain-like_sf"/>
</dbReference>
<keyword evidence="4" id="KW-1185">Reference proteome</keyword>
<name>A0ABR3Y6B0_9PEZI</name>
<dbReference type="SUPFAM" id="SSF46689">
    <property type="entry name" value="Homeodomain-like"/>
    <property type="match status" value="1"/>
</dbReference>
<evidence type="ECO:0000313" key="3">
    <source>
        <dbReference type="EMBL" id="KAL1883809.1"/>
    </source>
</evidence>
<comment type="caution">
    <text evidence="3">The sequence shown here is derived from an EMBL/GenBank/DDBJ whole genome shotgun (WGS) entry which is preliminary data.</text>
</comment>
<accession>A0ABR3Y6B0</accession>
<evidence type="ECO:0000256" key="1">
    <source>
        <dbReference type="SAM" id="MobiDB-lite"/>
    </source>
</evidence>
<feature type="compositionally biased region" description="Acidic residues" evidence="1">
    <location>
        <begin position="54"/>
        <end position="71"/>
    </location>
</feature>
<dbReference type="PROSITE" id="PS51293">
    <property type="entry name" value="SANT"/>
    <property type="match status" value="1"/>
</dbReference>
<feature type="domain" description="SANT" evidence="2">
    <location>
        <begin position="176"/>
        <end position="228"/>
    </location>
</feature>
<protein>
    <recommendedName>
        <fullName evidence="2">SANT domain-containing protein</fullName>
    </recommendedName>
</protein>
<evidence type="ECO:0000313" key="4">
    <source>
        <dbReference type="Proteomes" id="UP001586593"/>
    </source>
</evidence>
<proteinExistence type="predicted"/>
<dbReference type="InterPro" id="IPR001005">
    <property type="entry name" value="SANT/Myb"/>
</dbReference>
<sequence>MSSDADRSIPQKEVRSFPSDWQHGGRMRLGASRDTSGSDFDEPGLDAVIAPGADLDDSEFEPPSTEEDEDEHGNPLPHNARAGLGQENRTGDDASYGTIKREPEEDVSTFPSRGSSPLHWAPYKRYADAPTAEDRPFKRVKSKFNHDYLNLLNIDIYDAATRYVPHEKPELECSQLGLSIWSSTEKEMFFEALARLGRDDIKGISRRVRSKSPLEVQQYLTILRGAVNKRKYNGSLETMYPFDYPAAVEVSPQCCQALEDAADAVALRQERHEQTVEEKRWGDNWLITPFNYQSIQASNPEDMPFIGLFRISSWLQLSERIFMNASYPEGNWQELSEDNPAIRATAFEDFYSLAVSITKRLVSATLYTSASRIQAKQAKDSRTKIFVRPADVEAAALSIGLKPNKQQFWAGCARRLRLAVYDDRNGESDEEPENNTEPDFFLAYDAVEAALGGVVNSQSIEEDKQEMGTEIDESEPLSDTSYVYDSSDEEEEPSIATIQSPLREQPAGPEVDEDEVKQESKELLLYTAFDHPRTTHVKQAVESRIRSELQHVAHADAVDSYASYQEERRLWTMLGYKTPSELTKAEPSDSPPRRTHTVDELLPSRADWREKLTFVSEWEAASQ</sequence>
<feature type="compositionally biased region" description="Basic and acidic residues" evidence="1">
    <location>
        <begin position="1"/>
        <end position="15"/>
    </location>
</feature>
<gene>
    <name evidence="3" type="ORF">VTK73DRAFT_8345</name>
</gene>
<dbReference type="PANTHER" id="PTHR28079:SF1">
    <property type="entry name" value="RNA POLYMERASE I-SPECIFIC TRANSCRIPTION INITIATION FACTOR RRN5"/>
    <property type="match status" value="1"/>
</dbReference>
<dbReference type="Proteomes" id="UP001586593">
    <property type="component" value="Unassembled WGS sequence"/>
</dbReference>
<dbReference type="CDD" id="cd00167">
    <property type="entry name" value="SANT"/>
    <property type="match status" value="1"/>
</dbReference>
<dbReference type="InterPro" id="IPR017884">
    <property type="entry name" value="SANT_dom"/>
</dbReference>
<feature type="region of interest" description="Disordered" evidence="1">
    <location>
        <begin position="458"/>
        <end position="518"/>
    </location>
</feature>
<reference evidence="3 4" key="1">
    <citation type="journal article" date="2024" name="Commun. Biol.">
        <title>Comparative genomic analysis of thermophilic fungi reveals convergent evolutionary adaptations and gene losses.</title>
        <authorList>
            <person name="Steindorff A.S."/>
            <person name="Aguilar-Pontes M.V."/>
            <person name="Robinson A.J."/>
            <person name="Andreopoulos B."/>
            <person name="LaButti K."/>
            <person name="Kuo A."/>
            <person name="Mondo S."/>
            <person name="Riley R."/>
            <person name="Otillar R."/>
            <person name="Haridas S."/>
            <person name="Lipzen A."/>
            <person name="Grimwood J."/>
            <person name="Schmutz J."/>
            <person name="Clum A."/>
            <person name="Reid I.D."/>
            <person name="Moisan M.C."/>
            <person name="Butler G."/>
            <person name="Nguyen T.T.M."/>
            <person name="Dewar K."/>
            <person name="Conant G."/>
            <person name="Drula E."/>
            <person name="Henrissat B."/>
            <person name="Hansel C."/>
            <person name="Singer S."/>
            <person name="Hutchinson M.I."/>
            <person name="de Vries R.P."/>
            <person name="Natvig D.O."/>
            <person name="Powell A.J."/>
            <person name="Tsang A."/>
            <person name="Grigoriev I.V."/>
        </authorList>
    </citation>
    <scope>NUCLEOTIDE SEQUENCE [LARGE SCALE GENOMIC DNA]</scope>
    <source>
        <strain evidence="3 4">ATCC 24622</strain>
    </source>
</reference>